<dbReference type="GO" id="GO:0017168">
    <property type="term" value="F:5-oxoprolinase (ATP-hydrolyzing) activity"/>
    <property type="evidence" value="ECO:0007669"/>
    <property type="project" value="TreeGrafter"/>
</dbReference>
<feature type="domain" description="Hydantoinase A/oxoprolinase" evidence="1">
    <location>
        <begin position="186"/>
        <end position="329"/>
    </location>
</feature>
<dbReference type="InterPro" id="IPR002821">
    <property type="entry name" value="Hydantoinase_A"/>
</dbReference>
<organism evidence="3 4">
    <name type="scientific">Selenihalanaerobacter shriftii</name>
    <dbReference type="NCBI Taxonomy" id="142842"/>
    <lineage>
        <taxon>Bacteria</taxon>
        <taxon>Bacillati</taxon>
        <taxon>Bacillota</taxon>
        <taxon>Clostridia</taxon>
        <taxon>Halanaerobiales</taxon>
        <taxon>Halobacteroidaceae</taxon>
        <taxon>Selenihalanaerobacter</taxon>
    </lineage>
</organism>
<dbReference type="RefSeq" id="WP_078810043.1">
    <property type="nucleotide sequence ID" value="NZ_FUWM01000011.1"/>
</dbReference>
<feature type="domain" description="Hydantoinase/oxoprolinase N-terminal" evidence="2">
    <location>
        <begin position="5"/>
        <end position="164"/>
    </location>
</feature>
<protein>
    <submittedName>
        <fullName evidence="3">N-methylhydantoinase A/oxoprolinase/acetone carboxylase, beta subunit</fullName>
    </submittedName>
</protein>
<dbReference type="AlphaFoldDB" id="A0A1T4MQM6"/>
<accession>A0A1T4MQM6</accession>
<dbReference type="Pfam" id="PF01968">
    <property type="entry name" value="Hydantoinase_A"/>
    <property type="match status" value="1"/>
</dbReference>
<name>A0A1T4MQM6_9FIRM</name>
<dbReference type="InterPro" id="IPR045079">
    <property type="entry name" value="Oxoprolinase-like"/>
</dbReference>
<dbReference type="InterPro" id="IPR008040">
    <property type="entry name" value="Hydant_A_N"/>
</dbReference>
<dbReference type="OrthoDB" id="9768323at2"/>
<dbReference type="STRING" id="142842.SAMN02745118_01568"/>
<dbReference type="GO" id="GO:0006749">
    <property type="term" value="P:glutathione metabolic process"/>
    <property type="evidence" value="ECO:0007669"/>
    <property type="project" value="TreeGrafter"/>
</dbReference>
<evidence type="ECO:0000259" key="1">
    <source>
        <dbReference type="Pfam" id="PF01968"/>
    </source>
</evidence>
<reference evidence="4" key="1">
    <citation type="submission" date="2017-02" db="EMBL/GenBank/DDBJ databases">
        <authorList>
            <person name="Varghese N."/>
            <person name="Submissions S."/>
        </authorList>
    </citation>
    <scope>NUCLEOTIDE SEQUENCE [LARGE SCALE GENOMIC DNA]</scope>
    <source>
        <strain evidence="4">ATCC BAA-73</strain>
    </source>
</reference>
<keyword evidence="4" id="KW-1185">Reference proteome</keyword>
<proteinExistence type="predicted"/>
<evidence type="ECO:0000313" key="3">
    <source>
        <dbReference type="EMBL" id="SJZ69171.1"/>
    </source>
</evidence>
<evidence type="ECO:0000259" key="2">
    <source>
        <dbReference type="Pfam" id="PF05378"/>
    </source>
</evidence>
<dbReference type="Proteomes" id="UP000190625">
    <property type="component" value="Unassembled WGS sequence"/>
</dbReference>
<dbReference type="PANTHER" id="PTHR11365">
    <property type="entry name" value="5-OXOPROLINASE RELATED"/>
    <property type="match status" value="1"/>
</dbReference>
<dbReference type="PANTHER" id="PTHR11365:SF2">
    <property type="entry name" value="5-OXOPROLINASE"/>
    <property type="match status" value="1"/>
</dbReference>
<dbReference type="InterPro" id="IPR043129">
    <property type="entry name" value="ATPase_NBD"/>
</dbReference>
<dbReference type="Pfam" id="PF05378">
    <property type="entry name" value="Hydant_A_N"/>
    <property type="match status" value="1"/>
</dbReference>
<dbReference type="SUPFAM" id="SSF53067">
    <property type="entry name" value="Actin-like ATPase domain"/>
    <property type="match status" value="2"/>
</dbReference>
<gene>
    <name evidence="3" type="ORF">SAMN02745118_01568</name>
</gene>
<dbReference type="EMBL" id="FUWM01000011">
    <property type="protein sequence ID" value="SJZ69171.1"/>
    <property type="molecule type" value="Genomic_DNA"/>
</dbReference>
<sequence>MRVVLGIDTGGTYTDAVIYDREQDELIDKNKALTTHYNLTEGINNCIGGLKQEWFERIEIVSLSTTLATNAIVESNGARVGLLLLGYDQELIEQFKLDEKIPAERIGIVAGRFNIKGKEVEALNIDRIKELGLAWKDKVDVLAVSGYMSVRNPAHEIEAKKILGKLTNLPVVCGHILTNKLNSIKRATTVVLNASLIPIIKDLNDKTKKALQAKGIEAPLLVVKGDGSLLKDKVILKRPIETILSGPAASTIGAKKLAEVEDGIIVDMGGTTTDICLIEDGRPKLDPTGAVIEGWSSSIEAIKFKTSGLGGDSRIFFNQERKLDVGPKRVIPYSVAATKDDGVLIELEKMNRRKVDSQQREFLILNRIPDNISFSKEEKRLIKLLEGGPKSLRQITNELDIISNKFLKVKSLERLEVIKRIGLTPTDILHVLNKYDKWNNEAAELGFNILVDEMLTDGDALAVQITDDVIKKSAKEIANYLITQEYDNYEDDKCEICESLLNLSINNISNNFNWDFKPKLPIIAIGAPAQAYLKDLDRYLHTDVILPQNYEVANAIGAAVGSILIEEEILIKPNPMQGNHIMHHTTGKEEFIELDEAITYAKDLGKRIAINKVKEAGAIDWEVDLEVEKKEIGLNSKFSGTLLEVKVIITVIGSPYVRN</sequence>
<dbReference type="GO" id="GO:0005829">
    <property type="term" value="C:cytosol"/>
    <property type="evidence" value="ECO:0007669"/>
    <property type="project" value="TreeGrafter"/>
</dbReference>
<evidence type="ECO:0000313" key="4">
    <source>
        <dbReference type="Proteomes" id="UP000190625"/>
    </source>
</evidence>